<evidence type="ECO:0000256" key="1">
    <source>
        <dbReference type="ARBA" id="ARBA00022679"/>
    </source>
</evidence>
<dbReference type="InterPro" id="IPR029056">
    <property type="entry name" value="Ribokinase-like"/>
</dbReference>
<organism evidence="4 5">
    <name type="scientific">Conexibacter stalactiti</name>
    <dbReference type="NCBI Taxonomy" id="1940611"/>
    <lineage>
        <taxon>Bacteria</taxon>
        <taxon>Bacillati</taxon>
        <taxon>Actinomycetota</taxon>
        <taxon>Thermoleophilia</taxon>
        <taxon>Solirubrobacterales</taxon>
        <taxon>Conexibacteraceae</taxon>
        <taxon>Conexibacter</taxon>
    </lineage>
</organism>
<keyword evidence="1" id="KW-0808">Transferase</keyword>
<dbReference type="Gene3D" id="3.40.1190.20">
    <property type="match status" value="1"/>
</dbReference>
<keyword evidence="5" id="KW-1185">Reference proteome</keyword>
<dbReference type="PANTHER" id="PTHR10584:SF166">
    <property type="entry name" value="RIBOKINASE"/>
    <property type="match status" value="1"/>
</dbReference>
<evidence type="ECO:0000259" key="3">
    <source>
        <dbReference type="Pfam" id="PF00294"/>
    </source>
</evidence>
<evidence type="ECO:0000256" key="2">
    <source>
        <dbReference type="ARBA" id="ARBA00022777"/>
    </source>
</evidence>
<gene>
    <name evidence="4" type="ORF">R7226_21280</name>
</gene>
<protein>
    <submittedName>
        <fullName evidence="4">PfkB family carbohydrate kinase</fullName>
    </submittedName>
</protein>
<feature type="domain" description="Carbohydrate kinase PfkB" evidence="3">
    <location>
        <begin position="17"/>
        <end position="291"/>
    </location>
</feature>
<evidence type="ECO:0000313" key="4">
    <source>
        <dbReference type="EMBL" id="MDW5596894.1"/>
    </source>
</evidence>
<dbReference type="Proteomes" id="UP001284601">
    <property type="component" value="Unassembled WGS sequence"/>
</dbReference>
<dbReference type="InterPro" id="IPR011611">
    <property type="entry name" value="PfkB_dom"/>
</dbReference>
<evidence type="ECO:0000313" key="5">
    <source>
        <dbReference type="Proteomes" id="UP001284601"/>
    </source>
</evidence>
<dbReference type="EMBL" id="JAWSTH010000068">
    <property type="protein sequence ID" value="MDW5596894.1"/>
    <property type="molecule type" value="Genomic_DNA"/>
</dbReference>
<reference evidence="5" key="1">
    <citation type="submission" date="2023-07" db="EMBL/GenBank/DDBJ databases">
        <title>Conexibacter stalactiti sp. nov., isolated from stalactites in a lava cave and emended description of the genus Conexibacter.</title>
        <authorList>
            <person name="Lee S.D."/>
        </authorList>
    </citation>
    <scope>NUCLEOTIDE SEQUENCE [LARGE SCALE GENOMIC DNA]</scope>
    <source>
        <strain evidence="5">KCTC 39840</strain>
    </source>
</reference>
<keyword evidence="2 4" id="KW-0418">Kinase</keyword>
<reference evidence="4 5" key="2">
    <citation type="submission" date="2023-10" db="EMBL/GenBank/DDBJ databases">
        <authorList>
            <person name="Han X.F."/>
        </authorList>
    </citation>
    <scope>NUCLEOTIDE SEQUENCE [LARGE SCALE GENOMIC DNA]</scope>
    <source>
        <strain evidence="4 5">KCTC 39840</strain>
    </source>
</reference>
<dbReference type="Pfam" id="PF00294">
    <property type="entry name" value="PfkB"/>
    <property type="match status" value="1"/>
</dbReference>
<accession>A0ABU4HVM1</accession>
<sequence>MSEQIVVAMGVHVLDVLVRPVTEIPAGQGGALVEQIKMTAAGSAGGTALVLSRLGATVRSAGAIGTDALGDALLALLARDGVDTTHLLRRDEAQTSASVLPIRPDGSRPAFHVVGANATYTPEDVTDALLDGVTHVHLGGPEFLGGEKAAEILARAKERGITTSADVLAPGDVGVLEWIAGALPQLDYFLPNDEQVLGFTGADDLEAGCRALVERGVGCVAATRGGDGALLVNADGTLAVPATTVEVVDTTGCGDAFSAGFLRGLGLGRSREEAARLGCAVAGIVAGGLGSDHGVYDLETADAVPANWPPPGR</sequence>
<comment type="caution">
    <text evidence="4">The sequence shown here is derived from an EMBL/GenBank/DDBJ whole genome shotgun (WGS) entry which is preliminary data.</text>
</comment>
<name>A0ABU4HVM1_9ACTN</name>
<dbReference type="GO" id="GO:0016301">
    <property type="term" value="F:kinase activity"/>
    <property type="evidence" value="ECO:0007669"/>
    <property type="project" value="UniProtKB-KW"/>
</dbReference>
<proteinExistence type="predicted"/>
<dbReference type="RefSeq" id="WP_318599331.1">
    <property type="nucleotide sequence ID" value="NZ_JAWSTH010000068.1"/>
</dbReference>
<dbReference type="PANTHER" id="PTHR10584">
    <property type="entry name" value="SUGAR KINASE"/>
    <property type="match status" value="1"/>
</dbReference>
<dbReference type="SUPFAM" id="SSF53613">
    <property type="entry name" value="Ribokinase-like"/>
    <property type="match status" value="1"/>
</dbReference>